<name>A0A6J7FRK2_9ZZZZ</name>
<evidence type="ECO:0000259" key="6">
    <source>
        <dbReference type="Pfam" id="PF14759"/>
    </source>
</evidence>
<dbReference type="GO" id="GO:0005737">
    <property type="term" value="C:cytoplasm"/>
    <property type="evidence" value="ECO:0007669"/>
    <property type="project" value="TreeGrafter"/>
</dbReference>
<dbReference type="PRINTS" id="PR00368">
    <property type="entry name" value="FADPNR"/>
</dbReference>
<dbReference type="InterPro" id="IPR028202">
    <property type="entry name" value="Reductase_C"/>
</dbReference>
<dbReference type="PRINTS" id="PR00411">
    <property type="entry name" value="PNDRDTASEI"/>
</dbReference>
<keyword evidence="3" id="KW-0274">FAD</keyword>
<dbReference type="Gene3D" id="3.30.390.30">
    <property type="match status" value="1"/>
</dbReference>
<evidence type="ECO:0000256" key="4">
    <source>
        <dbReference type="ARBA" id="ARBA00023002"/>
    </source>
</evidence>
<evidence type="ECO:0000259" key="5">
    <source>
        <dbReference type="Pfam" id="PF07992"/>
    </source>
</evidence>
<dbReference type="GO" id="GO:0016651">
    <property type="term" value="F:oxidoreductase activity, acting on NAD(P)H"/>
    <property type="evidence" value="ECO:0007669"/>
    <property type="project" value="TreeGrafter"/>
</dbReference>
<evidence type="ECO:0000256" key="1">
    <source>
        <dbReference type="ARBA" id="ARBA00001974"/>
    </source>
</evidence>
<dbReference type="PANTHER" id="PTHR43557:SF2">
    <property type="entry name" value="RIESKE DOMAIN-CONTAINING PROTEIN-RELATED"/>
    <property type="match status" value="1"/>
</dbReference>
<dbReference type="Gene3D" id="3.50.50.60">
    <property type="entry name" value="FAD/NAD(P)-binding domain"/>
    <property type="match status" value="2"/>
</dbReference>
<accession>A0A6J7FRK2</accession>
<keyword evidence="2" id="KW-0285">Flavoprotein</keyword>
<dbReference type="SUPFAM" id="SSF55424">
    <property type="entry name" value="FAD/NAD-linked reductases, dimerisation (C-terminal) domain"/>
    <property type="match status" value="1"/>
</dbReference>
<dbReference type="InterPro" id="IPR023753">
    <property type="entry name" value="FAD/NAD-binding_dom"/>
</dbReference>
<gene>
    <name evidence="7" type="ORF">UFOPK3516_00659</name>
</gene>
<dbReference type="PANTHER" id="PTHR43557">
    <property type="entry name" value="APOPTOSIS-INDUCING FACTOR 1"/>
    <property type="match status" value="1"/>
</dbReference>
<sequence length="411" mass="43346">MPDVLIVGAGQAGMQIAVSLRDDGFEGRIELVGEEPHGPYQRPPLSKAFLHGTADIESLELRAPSFYVDNAIVVVPGEQVVSVDFSGERGVATTDTGREIHFDKLALATGSTPRRLPTEGADLDGVLYLRDIADAIDLKKRWDAAASVVVIGGGFIGLEVAAGARMDGKQVTVLEAMDRLIARAVSAETSEFYRAAHERRGTSVRLDARITRIVGAGGTVTGVELEGGEIVAADIVMVGIGVVARGELADQLGLETVNGAIVVNEFAETSDPRVVAAGDAVLLPHPLGGDTQVRLESVQNAVDQAKTAAKTLAGVREAYRAVPWFWSDQADLKLQIAGLSTGYDQTVVRGAPDDESFSVLYYRDGRLIAIDSVNAVSDYMAVRKALGSGSTIPADQATNLDTPLKTLVVAS</sequence>
<reference evidence="7" key="1">
    <citation type="submission" date="2020-05" db="EMBL/GenBank/DDBJ databases">
        <authorList>
            <person name="Chiriac C."/>
            <person name="Salcher M."/>
            <person name="Ghai R."/>
            <person name="Kavagutti S V."/>
        </authorList>
    </citation>
    <scope>NUCLEOTIDE SEQUENCE</scope>
</reference>
<dbReference type="EMBL" id="CAFBMB010000036">
    <property type="protein sequence ID" value="CAB4895430.1"/>
    <property type="molecule type" value="Genomic_DNA"/>
</dbReference>
<evidence type="ECO:0000313" key="7">
    <source>
        <dbReference type="EMBL" id="CAB4895430.1"/>
    </source>
</evidence>
<dbReference type="InterPro" id="IPR050446">
    <property type="entry name" value="FAD-oxidoreductase/Apoptosis"/>
</dbReference>
<feature type="domain" description="Reductase C-terminal" evidence="6">
    <location>
        <begin position="324"/>
        <end position="407"/>
    </location>
</feature>
<dbReference type="SUPFAM" id="SSF51905">
    <property type="entry name" value="FAD/NAD(P)-binding domain"/>
    <property type="match status" value="1"/>
</dbReference>
<proteinExistence type="predicted"/>
<keyword evidence="4" id="KW-0560">Oxidoreductase</keyword>
<dbReference type="Pfam" id="PF07992">
    <property type="entry name" value="Pyr_redox_2"/>
    <property type="match status" value="1"/>
</dbReference>
<dbReference type="Pfam" id="PF14759">
    <property type="entry name" value="Reductase_C"/>
    <property type="match status" value="1"/>
</dbReference>
<evidence type="ECO:0000256" key="2">
    <source>
        <dbReference type="ARBA" id="ARBA00022630"/>
    </source>
</evidence>
<protein>
    <submittedName>
        <fullName evidence="7">Unannotated protein</fullName>
    </submittedName>
</protein>
<feature type="domain" description="FAD/NAD(P)-binding" evidence="5">
    <location>
        <begin position="3"/>
        <end position="305"/>
    </location>
</feature>
<organism evidence="7">
    <name type="scientific">freshwater metagenome</name>
    <dbReference type="NCBI Taxonomy" id="449393"/>
    <lineage>
        <taxon>unclassified sequences</taxon>
        <taxon>metagenomes</taxon>
        <taxon>ecological metagenomes</taxon>
    </lineage>
</organism>
<dbReference type="InterPro" id="IPR036188">
    <property type="entry name" value="FAD/NAD-bd_sf"/>
</dbReference>
<comment type="cofactor">
    <cofactor evidence="1">
        <name>FAD</name>
        <dbReference type="ChEBI" id="CHEBI:57692"/>
    </cofactor>
</comment>
<dbReference type="AlphaFoldDB" id="A0A6J7FRK2"/>
<dbReference type="InterPro" id="IPR016156">
    <property type="entry name" value="FAD/NAD-linked_Rdtase_dimer_sf"/>
</dbReference>
<evidence type="ECO:0000256" key="3">
    <source>
        <dbReference type="ARBA" id="ARBA00022827"/>
    </source>
</evidence>